<reference evidence="3 4" key="1">
    <citation type="submission" date="2020-08" db="EMBL/GenBank/DDBJ databases">
        <title>Aquariorum lacteus gen. nov., sp. nov., a new member of the family Comamonadaceae, isolated from freshwater aquarium.</title>
        <authorList>
            <person name="Chun S.-J."/>
        </authorList>
    </citation>
    <scope>NUCLEOTIDE SEQUENCE [LARGE SCALE GENOMIC DNA]</scope>
    <source>
        <strain evidence="3 4">SJAQ100</strain>
    </source>
</reference>
<evidence type="ECO:0000256" key="1">
    <source>
        <dbReference type="SAM" id="Coils"/>
    </source>
</evidence>
<keyword evidence="1" id="KW-0175">Coiled coil</keyword>
<evidence type="ECO:0000313" key="4">
    <source>
        <dbReference type="Proteomes" id="UP000586093"/>
    </source>
</evidence>
<comment type="caution">
    <text evidence="3">The sequence shown here is derived from an EMBL/GenBank/DDBJ whole genome shotgun (WGS) entry which is preliminary data.</text>
</comment>
<feature type="signal peptide" evidence="2">
    <location>
        <begin position="1"/>
        <end position="26"/>
    </location>
</feature>
<keyword evidence="4" id="KW-1185">Reference proteome</keyword>
<feature type="chain" id="PRO_5032867138" evidence="2">
    <location>
        <begin position="27"/>
        <end position="453"/>
    </location>
</feature>
<evidence type="ECO:0000256" key="2">
    <source>
        <dbReference type="SAM" id="SignalP"/>
    </source>
</evidence>
<dbReference type="SUPFAM" id="SSF56935">
    <property type="entry name" value="Porins"/>
    <property type="match status" value="1"/>
</dbReference>
<dbReference type="Proteomes" id="UP000586093">
    <property type="component" value="Unassembled WGS sequence"/>
</dbReference>
<accession>A0A839HNH4</accession>
<dbReference type="EMBL" id="JACIVI010000001">
    <property type="protein sequence ID" value="MBB1161148.1"/>
    <property type="molecule type" value="Genomic_DNA"/>
</dbReference>
<feature type="coiled-coil region" evidence="1">
    <location>
        <begin position="30"/>
        <end position="57"/>
    </location>
</feature>
<keyword evidence="2" id="KW-0732">Signal</keyword>
<proteinExistence type="predicted"/>
<name>A0A839HNH4_9BURK</name>
<protein>
    <submittedName>
        <fullName evidence="3">DUF3138 family protein</fullName>
    </submittedName>
</protein>
<dbReference type="InterPro" id="IPR021485">
    <property type="entry name" value="DUF3138"/>
</dbReference>
<dbReference type="Pfam" id="PF11336">
    <property type="entry name" value="DUF3138"/>
    <property type="match status" value="2"/>
</dbReference>
<sequence>MRALPSTLLLALAAAYPLLQPMPAAAQSASEELLKELRELKARVGELEKRLLEAEARTQAAPAAAPAGMTAEQQQEFNRIAVKTEAMEDNLETLGLKGLKISGYIEPVYLYNRRQDRAGFQFLNSQSDGYFYDTSYLGAAVIDFTKETDSGSRFKLTLSPQRGVGEAIGGGIVHEATASIPLSDAKTRLFAGQLPDWSGYEYLQPTLNPFTTHNLLFDFTLPFGYTGVGLDVTRGKWWMRGILGQLNLTSRSAGEKSPMVAYRVDYSRGEFQGFGFAGVHGRIFNFGTGTNTTAHLFEVDGYFIRGDWTLQGQFSYGQQAQAALNGGDSRWVGVSGLAGYALTPRLQALVRADFLENKKNGGGFFGYSFADGRNGIGPDISKLDPGTGTPLPGASGANRYALTVGLKYLFNQNTTFKAEYRYDGATERVFEDVRDGAYKKNNHLLGGSVVLFF</sequence>
<dbReference type="InterPro" id="IPR023614">
    <property type="entry name" value="Porin_dom_sf"/>
</dbReference>
<gene>
    <name evidence="3" type="ORF">H4F90_04035</name>
</gene>
<organism evidence="3 4">
    <name type="scientific">Aquariibacter albus</name>
    <dbReference type="NCBI Taxonomy" id="2759899"/>
    <lineage>
        <taxon>Bacteria</taxon>
        <taxon>Pseudomonadati</taxon>
        <taxon>Pseudomonadota</taxon>
        <taxon>Betaproteobacteria</taxon>
        <taxon>Burkholderiales</taxon>
        <taxon>Sphaerotilaceae</taxon>
        <taxon>Aquariibacter</taxon>
    </lineage>
</organism>
<dbReference type="Gene3D" id="2.40.160.10">
    <property type="entry name" value="Porin"/>
    <property type="match status" value="1"/>
</dbReference>
<dbReference type="AlphaFoldDB" id="A0A839HNH4"/>
<evidence type="ECO:0000313" key="3">
    <source>
        <dbReference type="EMBL" id="MBB1161148.1"/>
    </source>
</evidence>